<accession>A0A5C4S2M7</accession>
<keyword evidence="6" id="KW-1185">Reference proteome</keyword>
<dbReference type="PANTHER" id="PTHR43630:SF1">
    <property type="entry name" value="POLY-BETA-1,6-N-ACETYL-D-GLUCOSAMINE SYNTHASE"/>
    <property type="match status" value="1"/>
</dbReference>
<dbReference type="GO" id="GO:0016757">
    <property type="term" value="F:glycosyltransferase activity"/>
    <property type="evidence" value="ECO:0007669"/>
    <property type="project" value="UniProtKB-KW"/>
</dbReference>
<comment type="caution">
    <text evidence="5">The sequence shown here is derived from an EMBL/GenBank/DDBJ whole genome shotgun (WGS) entry which is preliminary data.</text>
</comment>
<protein>
    <submittedName>
        <fullName evidence="5">Glycosyltransferase</fullName>
    </submittedName>
</protein>
<keyword evidence="3 5" id="KW-0808">Transferase</keyword>
<name>A0A5C4S2M7_PROVB</name>
<evidence type="ECO:0000313" key="6">
    <source>
        <dbReference type="Proteomes" id="UP000309544"/>
    </source>
</evidence>
<evidence type="ECO:0000256" key="3">
    <source>
        <dbReference type="ARBA" id="ARBA00022679"/>
    </source>
</evidence>
<keyword evidence="4" id="KW-1133">Transmembrane helix</keyword>
<evidence type="ECO:0000313" key="5">
    <source>
        <dbReference type="EMBL" id="TNJ37001.1"/>
    </source>
</evidence>
<feature type="transmembrane region" description="Helical" evidence="4">
    <location>
        <begin position="353"/>
        <end position="374"/>
    </location>
</feature>
<dbReference type="AlphaFoldDB" id="A0A5C4S2M7"/>
<organism evidence="5 6">
    <name type="scientific">Prosthecochloris vibrioformis</name>
    <name type="common">Chlorobium vibrioforme</name>
    <dbReference type="NCBI Taxonomy" id="1098"/>
    <lineage>
        <taxon>Bacteria</taxon>
        <taxon>Pseudomonadati</taxon>
        <taxon>Chlorobiota</taxon>
        <taxon>Chlorobiia</taxon>
        <taxon>Chlorobiales</taxon>
        <taxon>Chlorobiaceae</taxon>
        <taxon>Prosthecochloris</taxon>
    </lineage>
</organism>
<proteinExistence type="inferred from homology"/>
<evidence type="ECO:0000256" key="2">
    <source>
        <dbReference type="ARBA" id="ARBA00022676"/>
    </source>
</evidence>
<evidence type="ECO:0000256" key="4">
    <source>
        <dbReference type="SAM" id="Phobius"/>
    </source>
</evidence>
<dbReference type="RefSeq" id="WP_139626467.1">
    <property type="nucleotide sequence ID" value="NZ_VDCI01000003.1"/>
</dbReference>
<dbReference type="CDD" id="cd06438">
    <property type="entry name" value="EpsO_like"/>
    <property type="match status" value="1"/>
</dbReference>
<dbReference type="SUPFAM" id="SSF53448">
    <property type="entry name" value="Nucleotide-diphospho-sugar transferases"/>
    <property type="match status" value="1"/>
</dbReference>
<dbReference type="InterPro" id="IPR029044">
    <property type="entry name" value="Nucleotide-diphossugar_trans"/>
</dbReference>
<sequence>MTISSFFLITLVLLTAVPALYLLVNTVASFFFRKEKPDTNHFLNIGVLIPAHNEGESVKKTIESVYNCDYPANRFEVFVIADNCTDGTAAYASAAGATVLERSDTTKRGKGQALDWFLTLHKDHYSNLDAITVIDADVTPDINYLREISASFSVPGITVVQGYNGVNNPSAGWRPALVDAAFNVFNHLRLAASSILTGSASLKGNGMAFRTSLLQHYGWPCHSIVEDLEFTLRLLQDDTSVHYNPDAIITSEMVTKSKHATSQRSRWEGGRFALVKSMTGPLLRQFFTTGQSKFLYAWADLALPPLGLLVLLFIPGTIAGILLGKFWVWVSASYWMITLLYLIAGQIQRKAPLATWLSLFAAPVYVLWKIPIYLKMAVGKQRKDWVRTTRETLENKQ</sequence>
<dbReference type="EMBL" id="VDCI01000003">
    <property type="protein sequence ID" value="TNJ37001.1"/>
    <property type="molecule type" value="Genomic_DNA"/>
</dbReference>
<keyword evidence="4" id="KW-0812">Transmembrane</keyword>
<keyword evidence="2" id="KW-0328">Glycosyltransferase</keyword>
<gene>
    <name evidence="5" type="ORF">FGF68_05355</name>
</gene>
<comment type="similarity">
    <text evidence="1">Belongs to the glycosyltransferase 2 family.</text>
</comment>
<dbReference type="Pfam" id="PF13641">
    <property type="entry name" value="Glyco_tranf_2_3"/>
    <property type="match status" value="1"/>
</dbReference>
<evidence type="ECO:0000256" key="1">
    <source>
        <dbReference type="ARBA" id="ARBA00006739"/>
    </source>
</evidence>
<dbReference type="Gene3D" id="3.90.550.10">
    <property type="entry name" value="Spore Coat Polysaccharide Biosynthesis Protein SpsA, Chain A"/>
    <property type="match status" value="1"/>
</dbReference>
<dbReference type="PANTHER" id="PTHR43630">
    <property type="entry name" value="POLY-BETA-1,6-N-ACETYL-D-GLUCOSAMINE SYNTHASE"/>
    <property type="match status" value="1"/>
</dbReference>
<feature type="transmembrane region" description="Helical" evidence="4">
    <location>
        <begin position="294"/>
        <end position="314"/>
    </location>
</feature>
<feature type="transmembrane region" description="Helical" evidence="4">
    <location>
        <begin position="326"/>
        <end position="347"/>
    </location>
</feature>
<keyword evidence="4" id="KW-0472">Membrane</keyword>
<reference evidence="5 6" key="1">
    <citation type="submission" date="2019-05" db="EMBL/GenBank/DDBJ databases">
        <title>Draft Whole-Genome sequence of the green sulfur bacterium Prosthecochloris vibrioformis DSM 260.</title>
        <authorList>
            <person name="Meyer T.E."/>
            <person name="Kyndt J.A."/>
        </authorList>
    </citation>
    <scope>NUCLEOTIDE SEQUENCE [LARGE SCALE GENOMIC DNA]</scope>
    <source>
        <strain evidence="5 6">DSM 260</strain>
    </source>
</reference>
<dbReference type="Proteomes" id="UP000309544">
    <property type="component" value="Unassembled WGS sequence"/>
</dbReference>